<dbReference type="Gene3D" id="3.30.1070.10">
    <property type="entry name" value="Cell division topological specificity factor MinE"/>
    <property type="match status" value="1"/>
</dbReference>
<evidence type="ECO:0000256" key="2">
    <source>
        <dbReference type="ARBA" id="ARBA00020112"/>
    </source>
</evidence>
<sequence length="89" mass="9659">MKRLGLRSRRGSAPAARDRLKLLLAQERSVFGRRDLIASLREDVLAAIAKHVAVDGEKVKISMDRRGGIPTLGIDIELPAHKSMGFAGA</sequence>
<dbReference type="NCBIfam" id="NF001422">
    <property type="entry name" value="PRK00296.1"/>
    <property type="match status" value="1"/>
</dbReference>
<dbReference type="Pfam" id="PF03776">
    <property type="entry name" value="MinE"/>
    <property type="match status" value="1"/>
</dbReference>
<dbReference type="NCBIfam" id="TIGR01215">
    <property type="entry name" value="minE"/>
    <property type="match status" value="1"/>
</dbReference>
<reference evidence="5" key="2">
    <citation type="submission" date="2021-08" db="EMBL/GenBank/DDBJ databases">
        <authorList>
            <person name="Tani A."/>
            <person name="Ola A."/>
            <person name="Ogura Y."/>
            <person name="Katsura K."/>
            <person name="Hayashi T."/>
        </authorList>
    </citation>
    <scope>NUCLEOTIDE SEQUENCE</scope>
    <source>
        <strain evidence="5">DSM 17168</strain>
    </source>
</reference>
<reference evidence="5" key="1">
    <citation type="journal article" date="2021" name="Front. Microbiol.">
        <title>Comprehensive Comparative Genomics and Phenotyping of Methylobacterium Species.</title>
        <authorList>
            <person name="Alessa O."/>
            <person name="Ogura Y."/>
            <person name="Fujitani Y."/>
            <person name="Takami H."/>
            <person name="Hayashi T."/>
            <person name="Sahin N."/>
            <person name="Tani A."/>
        </authorList>
    </citation>
    <scope>NUCLEOTIDE SEQUENCE</scope>
    <source>
        <strain evidence="5">DSM 17168</strain>
    </source>
</reference>
<name>A0ABQ4SS29_9HYPH</name>
<dbReference type="RefSeq" id="WP_238242163.1">
    <property type="nucleotide sequence ID" value="NZ_BPQQ01000152.1"/>
</dbReference>
<evidence type="ECO:0000313" key="5">
    <source>
        <dbReference type="EMBL" id="GJE04670.1"/>
    </source>
</evidence>
<evidence type="ECO:0000256" key="3">
    <source>
        <dbReference type="ARBA" id="ARBA00025265"/>
    </source>
</evidence>
<evidence type="ECO:0000313" key="6">
    <source>
        <dbReference type="Proteomes" id="UP001055153"/>
    </source>
</evidence>
<dbReference type="InterPro" id="IPR005527">
    <property type="entry name" value="MinE"/>
</dbReference>
<dbReference type="Proteomes" id="UP001055153">
    <property type="component" value="Unassembled WGS sequence"/>
</dbReference>
<keyword evidence="6" id="KW-1185">Reference proteome</keyword>
<evidence type="ECO:0000256" key="1">
    <source>
        <dbReference type="ARBA" id="ARBA00008168"/>
    </source>
</evidence>
<accession>A0ABQ4SS29</accession>
<keyword evidence="4" id="KW-0131">Cell cycle</keyword>
<evidence type="ECO:0000256" key="4">
    <source>
        <dbReference type="HAMAP-Rule" id="MF_00262"/>
    </source>
</evidence>
<proteinExistence type="inferred from homology"/>
<dbReference type="GO" id="GO:0051301">
    <property type="term" value="P:cell division"/>
    <property type="evidence" value="ECO:0007669"/>
    <property type="project" value="UniProtKB-KW"/>
</dbReference>
<comment type="caution">
    <text evidence="5">The sequence shown here is derived from an EMBL/GenBank/DDBJ whole genome shotgun (WGS) entry which is preliminary data.</text>
</comment>
<dbReference type="HAMAP" id="MF_00262">
    <property type="entry name" value="MinE"/>
    <property type="match status" value="1"/>
</dbReference>
<keyword evidence="4 5" id="KW-0132">Cell division</keyword>
<dbReference type="InterPro" id="IPR036707">
    <property type="entry name" value="MinE_sf"/>
</dbReference>
<protein>
    <recommendedName>
        <fullName evidence="2 4">Cell division topological specificity factor</fullName>
    </recommendedName>
</protein>
<organism evidence="5 6">
    <name type="scientific">Methylobacterium isbiliense</name>
    <dbReference type="NCBI Taxonomy" id="315478"/>
    <lineage>
        <taxon>Bacteria</taxon>
        <taxon>Pseudomonadati</taxon>
        <taxon>Pseudomonadota</taxon>
        <taxon>Alphaproteobacteria</taxon>
        <taxon>Hyphomicrobiales</taxon>
        <taxon>Methylobacteriaceae</taxon>
        <taxon>Methylobacterium</taxon>
    </lineage>
</organism>
<dbReference type="EMBL" id="BPQQ01000152">
    <property type="protein sequence ID" value="GJE04670.1"/>
    <property type="molecule type" value="Genomic_DNA"/>
</dbReference>
<gene>
    <name evidence="5" type="primary">minE_2</name>
    <name evidence="4" type="synonym">minE</name>
    <name evidence="5" type="ORF">GMJLKIPL_6634</name>
</gene>
<comment type="similarity">
    <text evidence="1 4">Belongs to the MinE family.</text>
</comment>
<comment type="function">
    <text evidence="3 4">Prevents the cell division inhibition by proteins MinC and MinD at internal division sites while permitting inhibition at polar sites. This ensures cell division at the proper site by restricting the formation of a division septum at the midpoint of the long axis of the cell.</text>
</comment>
<dbReference type="SUPFAM" id="SSF55229">
    <property type="entry name" value="Cell division protein MinE topological specificity domain"/>
    <property type="match status" value="1"/>
</dbReference>